<sequence>MPECHQVLEINLPFSVGGVTKEADIYFSLGFNLIPSNKYNSPLAPWKKGAKPGWYYSSKPFAFPDVPCLNGVLCKVLECFPHSLQCPKKPHPQASDGYFSTFKNLTGATWADDYLTFGLVDTVPQFNGKDGSTQLTCSLFSKCHDPSTADNRGGQSQPNGSVNYIINSDGFCKNGGKVSDPK</sequence>
<dbReference type="Proteomes" id="UP000724874">
    <property type="component" value="Unassembled WGS sequence"/>
</dbReference>
<reference evidence="1" key="1">
    <citation type="submission" date="2020-11" db="EMBL/GenBank/DDBJ databases">
        <authorList>
            <consortium name="DOE Joint Genome Institute"/>
            <person name="Ahrendt S."/>
            <person name="Riley R."/>
            <person name="Andreopoulos W."/>
            <person name="LaButti K."/>
            <person name="Pangilinan J."/>
            <person name="Ruiz-duenas F.J."/>
            <person name="Barrasa J.M."/>
            <person name="Sanchez-Garcia M."/>
            <person name="Camarero S."/>
            <person name="Miyauchi S."/>
            <person name="Serrano A."/>
            <person name="Linde D."/>
            <person name="Babiker R."/>
            <person name="Drula E."/>
            <person name="Ayuso-Fernandez I."/>
            <person name="Pacheco R."/>
            <person name="Padilla G."/>
            <person name="Ferreira P."/>
            <person name="Barriuso J."/>
            <person name="Kellner H."/>
            <person name="Castanera R."/>
            <person name="Alfaro M."/>
            <person name="Ramirez L."/>
            <person name="Pisabarro A.G."/>
            <person name="Kuo A."/>
            <person name="Tritt A."/>
            <person name="Lipzen A."/>
            <person name="He G."/>
            <person name="Yan M."/>
            <person name="Ng V."/>
            <person name="Cullen D."/>
            <person name="Martin F."/>
            <person name="Rosso M.-N."/>
            <person name="Henrissat B."/>
            <person name="Hibbett D."/>
            <person name="Martinez A.T."/>
            <person name="Grigoriev I.V."/>
        </authorList>
    </citation>
    <scope>NUCLEOTIDE SEQUENCE</scope>
    <source>
        <strain evidence="1">AH 44721</strain>
    </source>
</reference>
<name>A0A9P5NMZ5_GYMJU</name>
<evidence type="ECO:0000313" key="1">
    <source>
        <dbReference type="EMBL" id="KAF8894996.1"/>
    </source>
</evidence>
<organism evidence="1 2">
    <name type="scientific">Gymnopilus junonius</name>
    <name type="common">Spectacular rustgill mushroom</name>
    <name type="synonym">Gymnopilus spectabilis subsp. junonius</name>
    <dbReference type="NCBI Taxonomy" id="109634"/>
    <lineage>
        <taxon>Eukaryota</taxon>
        <taxon>Fungi</taxon>
        <taxon>Dikarya</taxon>
        <taxon>Basidiomycota</taxon>
        <taxon>Agaricomycotina</taxon>
        <taxon>Agaricomycetes</taxon>
        <taxon>Agaricomycetidae</taxon>
        <taxon>Agaricales</taxon>
        <taxon>Agaricineae</taxon>
        <taxon>Hymenogastraceae</taxon>
        <taxon>Gymnopilus</taxon>
    </lineage>
</organism>
<dbReference type="AlphaFoldDB" id="A0A9P5NMZ5"/>
<gene>
    <name evidence="1" type="ORF">CPB84DRAFT_1816011</name>
</gene>
<comment type="caution">
    <text evidence="1">The sequence shown here is derived from an EMBL/GenBank/DDBJ whole genome shotgun (WGS) entry which is preliminary data.</text>
</comment>
<protein>
    <submittedName>
        <fullName evidence="1">Uncharacterized protein</fullName>
    </submittedName>
</protein>
<proteinExistence type="predicted"/>
<evidence type="ECO:0000313" key="2">
    <source>
        <dbReference type="Proteomes" id="UP000724874"/>
    </source>
</evidence>
<keyword evidence="2" id="KW-1185">Reference proteome</keyword>
<dbReference type="OrthoDB" id="271448at2759"/>
<dbReference type="EMBL" id="JADNYJ010000062">
    <property type="protein sequence ID" value="KAF8894996.1"/>
    <property type="molecule type" value="Genomic_DNA"/>
</dbReference>
<accession>A0A9P5NMZ5</accession>